<dbReference type="EMBL" id="ML978314">
    <property type="protein sequence ID" value="KAF2024000.1"/>
    <property type="molecule type" value="Genomic_DNA"/>
</dbReference>
<evidence type="ECO:0000256" key="1">
    <source>
        <dbReference type="SAM" id="Phobius"/>
    </source>
</evidence>
<keyword evidence="1" id="KW-1133">Transmembrane helix</keyword>
<feature type="transmembrane region" description="Helical" evidence="1">
    <location>
        <begin position="52"/>
        <end position="71"/>
    </location>
</feature>
<dbReference type="AlphaFoldDB" id="A0A9P4LG99"/>
<name>A0A9P4LG99_9PLEO</name>
<dbReference type="PANTHER" id="PTHR47182:SF2">
    <property type="entry name" value="CELL WALL ALPHA-1,3-GLUCAN SYNTHASE AGS1"/>
    <property type="match status" value="1"/>
</dbReference>
<feature type="transmembrane region" description="Helical" evidence="1">
    <location>
        <begin position="7"/>
        <end position="32"/>
    </location>
</feature>
<feature type="domain" description="Cell wall alpha-1,3-glucan synthase Mok11-14/Ags1-like transmembrane" evidence="2">
    <location>
        <begin position="1"/>
        <end position="124"/>
    </location>
</feature>
<keyword evidence="1" id="KW-0472">Membrane</keyword>
<keyword evidence="1" id="KW-0812">Transmembrane</keyword>
<accession>A0A9P4LG99</accession>
<comment type="caution">
    <text evidence="3">The sequence shown here is derived from an EMBL/GenBank/DDBJ whole genome shotgun (WGS) entry which is preliminary data.</text>
</comment>
<dbReference type="PANTHER" id="PTHR47182">
    <property type="entry name" value="CELL WALL ALPHA-1,3-GLUCAN SYNTHASE AGS1-RELATED"/>
    <property type="match status" value="1"/>
</dbReference>
<feature type="transmembrane region" description="Helical" evidence="1">
    <location>
        <begin position="78"/>
        <end position="97"/>
    </location>
</feature>
<evidence type="ECO:0000313" key="3">
    <source>
        <dbReference type="EMBL" id="KAF2024000.1"/>
    </source>
</evidence>
<sequence length="126" mass="13346">MSSSHSWVLPIFVIGLGASRWAQMLWSVSGIGNWVPRMPGVPIAGALAGRSLWLWLGLLDAMQGVGFGMILMQMLTRIHIAVCLVLAQVLGTVVTMVDKATATDANGPGDVFPNFSAGVMVGLRKP</sequence>
<dbReference type="GO" id="GO:0047657">
    <property type="term" value="F:alpha-1,3-glucan synthase activity"/>
    <property type="evidence" value="ECO:0007669"/>
    <property type="project" value="TreeGrafter"/>
</dbReference>
<gene>
    <name evidence="3" type="ORF">EK21DRAFT_94469</name>
</gene>
<dbReference type="Pfam" id="PF26127">
    <property type="entry name" value="12TM_Mok13"/>
    <property type="match status" value="1"/>
</dbReference>
<proteinExistence type="predicted"/>
<keyword evidence="4" id="KW-1185">Reference proteome</keyword>
<dbReference type="GO" id="GO:0009277">
    <property type="term" value="C:fungal-type cell wall"/>
    <property type="evidence" value="ECO:0007669"/>
    <property type="project" value="TreeGrafter"/>
</dbReference>
<dbReference type="OrthoDB" id="512920at2759"/>
<evidence type="ECO:0000313" key="4">
    <source>
        <dbReference type="Proteomes" id="UP000799777"/>
    </source>
</evidence>
<reference evidence="3" key="1">
    <citation type="journal article" date="2020" name="Stud. Mycol.">
        <title>101 Dothideomycetes genomes: a test case for predicting lifestyles and emergence of pathogens.</title>
        <authorList>
            <person name="Haridas S."/>
            <person name="Albert R."/>
            <person name="Binder M."/>
            <person name="Bloem J."/>
            <person name="Labutti K."/>
            <person name="Salamov A."/>
            <person name="Andreopoulos B."/>
            <person name="Baker S."/>
            <person name="Barry K."/>
            <person name="Bills G."/>
            <person name="Bluhm B."/>
            <person name="Cannon C."/>
            <person name="Castanera R."/>
            <person name="Culley D."/>
            <person name="Daum C."/>
            <person name="Ezra D."/>
            <person name="Gonzalez J."/>
            <person name="Henrissat B."/>
            <person name="Kuo A."/>
            <person name="Liang C."/>
            <person name="Lipzen A."/>
            <person name="Lutzoni F."/>
            <person name="Magnuson J."/>
            <person name="Mondo S."/>
            <person name="Nolan M."/>
            <person name="Ohm R."/>
            <person name="Pangilinan J."/>
            <person name="Park H.-J."/>
            <person name="Ramirez L."/>
            <person name="Alfaro M."/>
            <person name="Sun H."/>
            <person name="Tritt A."/>
            <person name="Yoshinaga Y."/>
            <person name="Zwiers L.-H."/>
            <person name="Turgeon B."/>
            <person name="Goodwin S."/>
            <person name="Spatafora J."/>
            <person name="Crous P."/>
            <person name="Grigoriev I."/>
        </authorList>
    </citation>
    <scope>NUCLEOTIDE SEQUENCE</scope>
    <source>
        <strain evidence="3">CBS 110217</strain>
    </source>
</reference>
<dbReference type="InterPro" id="IPR058654">
    <property type="entry name" value="Mok11-14/Ags1-like_TM"/>
</dbReference>
<protein>
    <recommendedName>
        <fullName evidence="2">Cell wall alpha-1,3-glucan synthase Mok11-14/Ags1-like transmembrane domain-containing protein</fullName>
    </recommendedName>
</protein>
<dbReference type="InterPro" id="IPR058655">
    <property type="entry name" value="Mok11-14/Ags1-like"/>
</dbReference>
<dbReference type="Proteomes" id="UP000799777">
    <property type="component" value="Unassembled WGS sequence"/>
</dbReference>
<organism evidence="3 4">
    <name type="scientific">Setomelanomma holmii</name>
    <dbReference type="NCBI Taxonomy" id="210430"/>
    <lineage>
        <taxon>Eukaryota</taxon>
        <taxon>Fungi</taxon>
        <taxon>Dikarya</taxon>
        <taxon>Ascomycota</taxon>
        <taxon>Pezizomycotina</taxon>
        <taxon>Dothideomycetes</taxon>
        <taxon>Pleosporomycetidae</taxon>
        <taxon>Pleosporales</taxon>
        <taxon>Pleosporineae</taxon>
        <taxon>Phaeosphaeriaceae</taxon>
        <taxon>Setomelanomma</taxon>
    </lineage>
</organism>
<evidence type="ECO:0000259" key="2">
    <source>
        <dbReference type="Pfam" id="PF26127"/>
    </source>
</evidence>
<dbReference type="GO" id="GO:0070600">
    <property type="term" value="P:fungal-type cell wall (1-&gt;3)-alpha-glucan biosynthetic process"/>
    <property type="evidence" value="ECO:0007669"/>
    <property type="project" value="TreeGrafter"/>
</dbReference>